<evidence type="ECO:0000313" key="15">
    <source>
        <dbReference type="Proteomes" id="UP001250932"/>
    </source>
</evidence>
<organism evidence="14 15">
    <name type="scientific">Candidatus Nitronereus thalassa</name>
    <dbReference type="NCBI Taxonomy" id="3020898"/>
    <lineage>
        <taxon>Bacteria</taxon>
        <taxon>Pseudomonadati</taxon>
        <taxon>Nitrospirota</taxon>
        <taxon>Nitrospiria</taxon>
        <taxon>Nitrospirales</taxon>
        <taxon>Nitrospiraceae</taxon>
        <taxon>Candidatus Nitronereus</taxon>
    </lineage>
</organism>
<keyword evidence="2 10" id="KW-0813">Transport</keyword>
<evidence type="ECO:0000259" key="12">
    <source>
        <dbReference type="Pfam" id="PF00593"/>
    </source>
</evidence>
<dbReference type="Pfam" id="PF00593">
    <property type="entry name" value="TonB_dep_Rec_b-barrel"/>
    <property type="match status" value="1"/>
</dbReference>
<dbReference type="Gene3D" id="2.40.170.20">
    <property type="entry name" value="TonB-dependent receptor, beta-barrel domain"/>
    <property type="match status" value="1"/>
</dbReference>
<evidence type="ECO:0000256" key="6">
    <source>
        <dbReference type="ARBA" id="ARBA00023077"/>
    </source>
</evidence>
<comment type="similarity">
    <text evidence="10 11">Belongs to the TonB-dependent receptor family.</text>
</comment>
<dbReference type="InterPro" id="IPR039426">
    <property type="entry name" value="TonB-dep_rcpt-like"/>
</dbReference>
<evidence type="ECO:0000259" key="13">
    <source>
        <dbReference type="Pfam" id="PF07715"/>
    </source>
</evidence>
<dbReference type="RefSeq" id="WP_313832489.1">
    <property type="nucleotide sequence ID" value="NZ_JAQOUE010000001.1"/>
</dbReference>
<feature type="domain" description="TonB-dependent receptor plug" evidence="13">
    <location>
        <begin position="50"/>
        <end position="159"/>
    </location>
</feature>
<dbReference type="PANTHER" id="PTHR30069:SF29">
    <property type="entry name" value="HEMOGLOBIN AND HEMOGLOBIN-HAPTOGLOBIN-BINDING PROTEIN 1-RELATED"/>
    <property type="match status" value="1"/>
</dbReference>
<evidence type="ECO:0000256" key="4">
    <source>
        <dbReference type="ARBA" id="ARBA00022692"/>
    </source>
</evidence>
<dbReference type="EMBL" id="JAQOUE010000001">
    <property type="protein sequence ID" value="MDT7042128.1"/>
    <property type="molecule type" value="Genomic_DNA"/>
</dbReference>
<dbReference type="InterPro" id="IPR036942">
    <property type="entry name" value="Beta-barrel_TonB_sf"/>
</dbReference>
<dbReference type="InterPro" id="IPR037066">
    <property type="entry name" value="Plug_dom_sf"/>
</dbReference>
<sequence length="650" mass="72524">MLYWPTAIFWFISFWTLAIHSSCNVLASEKEPIEVLDPIVITATASPTTLSQVPASVTIITREKIVQQQANRLSSILQQVPGIIVDEMGGRGGLSSVYLRGGDPNFTLIMIDGIPLNDPSNQRGGSVNLSILTPERIERIEIVRGPASIVYGSDAMAGAINIITRKGQSHSNYQATVEGGQFGYGRSTILAQGSAKDVLYSGSVAFTRNDEQVEGDRFQNINTGGNLAWTYDSSVNVQMTGQFTQSDIRAFPEGSGGSRLSILRATEQRLTKEFLVGITLTHQLSQTWKQQFSSNLFYRQEDVNNPGVLDTARTFRNPPTMFTTDFSRYRFLWTLTQAFAENWKLSGGFQLIYEDGQRTGTQQLTALGLPTDQRNDFAKTRTTPAGFLESVWKPFSHTTVTSGLRIDDPQEFSPEVTPRVAMSIQLLPETFVRSSYSEGFKLPSFNALGDPLIGNPSLAPEKSQGWDINVHQELFNKKIQLDLTYFHNRFSNVIDLDPILAKQNVFSLVNLSTVITNGVEFELTTLPYPWLEVQAFFTYLNTDILGLTDSLRNRPNTFGGFILNIRPNSRLHIRSELKAVGKRFDIQIPTTETTVPSYYRVDLTATLRVNDSWKIFVAGENLTNVQYEEFLGFEAPGVWGRFGLECQVGD</sequence>
<protein>
    <submittedName>
        <fullName evidence="14">TonB-dependent receptor</fullName>
    </submittedName>
</protein>
<dbReference type="InterPro" id="IPR012910">
    <property type="entry name" value="Plug_dom"/>
</dbReference>
<evidence type="ECO:0000256" key="10">
    <source>
        <dbReference type="PROSITE-ProRule" id="PRU01360"/>
    </source>
</evidence>
<dbReference type="SUPFAM" id="SSF56935">
    <property type="entry name" value="Porins"/>
    <property type="match status" value="1"/>
</dbReference>
<name>A0ABU3K712_9BACT</name>
<comment type="caution">
    <text evidence="14">The sequence shown here is derived from an EMBL/GenBank/DDBJ whole genome shotgun (WGS) entry which is preliminary data.</text>
</comment>
<dbReference type="Pfam" id="PF07715">
    <property type="entry name" value="Plug"/>
    <property type="match status" value="1"/>
</dbReference>
<keyword evidence="15" id="KW-1185">Reference proteome</keyword>
<keyword evidence="3 10" id="KW-1134">Transmembrane beta strand</keyword>
<dbReference type="Proteomes" id="UP001250932">
    <property type="component" value="Unassembled WGS sequence"/>
</dbReference>
<keyword evidence="5" id="KW-0732">Signal</keyword>
<keyword evidence="6 11" id="KW-0798">TonB box</keyword>
<keyword evidence="8 14" id="KW-0675">Receptor</keyword>
<gene>
    <name evidence="14" type="ORF">PPG34_07165</name>
</gene>
<evidence type="ECO:0000256" key="8">
    <source>
        <dbReference type="ARBA" id="ARBA00023170"/>
    </source>
</evidence>
<dbReference type="PROSITE" id="PS52016">
    <property type="entry name" value="TONB_DEPENDENT_REC_3"/>
    <property type="match status" value="1"/>
</dbReference>
<comment type="subcellular location">
    <subcellularLocation>
        <location evidence="1 10">Cell outer membrane</location>
        <topology evidence="1 10">Multi-pass membrane protein</topology>
    </subcellularLocation>
</comment>
<feature type="domain" description="TonB-dependent receptor-like beta-barrel" evidence="12">
    <location>
        <begin position="214"/>
        <end position="622"/>
    </location>
</feature>
<keyword evidence="7 10" id="KW-0472">Membrane</keyword>
<proteinExistence type="inferred from homology"/>
<dbReference type="InterPro" id="IPR000531">
    <property type="entry name" value="Beta-barrel_TonB"/>
</dbReference>
<accession>A0ABU3K712</accession>
<evidence type="ECO:0000256" key="7">
    <source>
        <dbReference type="ARBA" id="ARBA00023136"/>
    </source>
</evidence>
<evidence type="ECO:0000256" key="5">
    <source>
        <dbReference type="ARBA" id="ARBA00022729"/>
    </source>
</evidence>
<dbReference type="CDD" id="cd01347">
    <property type="entry name" value="ligand_gated_channel"/>
    <property type="match status" value="1"/>
</dbReference>
<dbReference type="PANTHER" id="PTHR30069">
    <property type="entry name" value="TONB-DEPENDENT OUTER MEMBRANE RECEPTOR"/>
    <property type="match status" value="1"/>
</dbReference>
<dbReference type="Gene3D" id="2.170.130.10">
    <property type="entry name" value="TonB-dependent receptor, plug domain"/>
    <property type="match status" value="1"/>
</dbReference>
<keyword evidence="9 10" id="KW-0998">Cell outer membrane</keyword>
<evidence type="ECO:0000256" key="11">
    <source>
        <dbReference type="RuleBase" id="RU003357"/>
    </source>
</evidence>
<evidence type="ECO:0000256" key="2">
    <source>
        <dbReference type="ARBA" id="ARBA00022448"/>
    </source>
</evidence>
<keyword evidence="4 10" id="KW-0812">Transmembrane</keyword>
<evidence type="ECO:0000313" key="14">
    <source>
        <dbReference type="EMBL" id="MDT7042128.1"/>
    </source>
</evidence>
<evidence type="ECO:0000256" key="9">
    <source>
        <dbReference type="ARBA" id="ARBA00023237"/>
    </source>
</evidence>
<evidence type="ECO:0000256" key="3">
    <source>
        <dbReference type="ARBA" id="ARBA00022452"/>
    </source>
</evidence>
<reference evidence="14 15" key="1">
    <citation type="journal article" date="2023" name="ISME J.">
        <title>Cultivation and genomic characterization of novel and ubiquitous marine nitrite-oxidizing bacteria from the Nitrospirales.</title>
        <authorList>
            <person name="Mueller A.J."/>
            <person name="Daebeler A."/>
            <person name="Herbold C.W."/>
            <person name="Kirkegaard R.H."/>
            <person name="Daims H."/>
        </authorList>
    </citation>
    <scope>NUCLEOTIDE SEQUENCE [LARGE SCALE GENOMIC DNA]</scope>
    <source>
        <strain evidence="14 15">EB</strain>
    </source>
</reference>
<evidence type="ECO:0000256" key="1">
    <source>
        <dbReference type="ARBA" id="ARBA00004571"/>
    </source>
</evidence>